<protein>
    <recommendedName>
        <fullName evidence="3">Bacterial spore germination immunoglobulin-like domain-containing protein</fullName>
    </recommendedName>
</protein>
<accession>A0A1F6WLS5</accession>
<dbReference type="EMBL" id="MFUH01000002">
    <property type="protein sequence ID" value="OGI82828.1"/>
    <property type="molecule type" value="Genomic_DNA"/>
</dbReference>
<evidence type="ECO:0000313" key="2">
    <source>
        <dbReference type="Proteomes" id="UP000179880"/>
    </source>
</evidence>
<gene>
    <name evidence="1" type="ORF">A3B93_00280</name>
</gene>
<dbReference type="Proteomes" id="UP000179880">
    <property type="component" value="Unassembled WGS sequence"/>
</dbReference>
<proteinExistence type="predicted"/>
<organism evidence="1 2">
    <name type="scientific">Candidatus Nomurabacteria bacterium RIFCSPHIGHO2_02_FULL_42_24</name>
    <dbReference type="NCBI Taxonomy" id="1801757"/>
    <lineage>
        <taxon>Bacteria</taxon>
        <taxon>Candidatus Nomuraibacteriota</taxon>
    </lineage>
</organism>
<comment type="caution">
    <text evidence="1">The sequence shown here is derived from an EMBL/GenBank/DDBJ whole genome shotgun (WGS) entry which is preliminary data.</text>
</comment>
<sequence>MKNKIIILLLMVAIAILAYFAFIKPQNTNDNSQIPAGDTANKKDNLEILGNKNDLVSFSIVPGEKVSGVRNVTGSVQGGYFFEGNIIINILDADKNPLPYGPGYAQATTDWMTAGPVSFAFDLDFSAISKGPAYIEIHNDNPSDLREYDKNILIPIVIE</sequence>
<evidence type="ECO:0000313" key="1">
    <source>
        <dbReference type="EMBL" id="OGI82828.1"/>
    </source>
</evidence>
<evidence type="ECO:0008006" key="3">
    <source>
        <dbReference type="Google" id="ProtNLM"/>
    </source>
</evidence>
<dbReference type="AlphaFoldDB" id="A0A1F6WLS5"/>
<reference evidence="1 2" key="1">
    <citation type="journal article" date="2016" name="Nat. Commun.">
        <title>Thousands of microbial genomes shed light on interconnected biogeochemical processes in an aquifer system.</title>
        <authorList>
            <person name="Anantharaman K."/>
            <person name="Brown C.T."/>
            <person name="Hug L.A."/>
            <person name="Sharon I."/>
            <person name="Castelle C.J."/>
            <person name="Probst A.J."/>
            <person name="Thomas B.C."/>
            <person name="Singh A."/>
            <person name="Wilkins M.J."/>
            <person name="Karaoz U."/>
            <person name="Brodie E.L."/>
            <person name="Williams K.H."/>
            <person name="Hubbard S.S."/>
            <person name="Banfield J.F."/>
        </authorList>
    </citation>
    <scope>NUCLEOTIDE SEQUENCE [LARGE SCALE GENOMIC DNA]</scope>
</reference>
<name>A0A1F6WLS5_9BACT</name>